<evidence type="ECO:0000313" key="2">
    <source>
        <dbReference type="Proteomes" id="UP001629367"/>
    </source>
</evidence>
<dbReference type="EMBL" id="JAQQBZ010000078">
    <property type="protein sequence ID" value="MFM0598537.1"/>
    <property type="molecule type" value="Genomic_DNA"/>
</dbReference>
<gene>
    <name evidence="1" type="ORF">PQQ68_36455</name>
</gene>
<keyword evidence="2" id="KW-1185">Reference proteome</keyword>
<proteinExistence type="predicted"/>
<sequence length="103" mass="11730">TPLILKWGPRTVSVVVHLESGFSHTPRSWHSSHSSGDAARAVAVFLFGGRQFCIPYSGFFFLAYEERSMFSRVTVRRISLARDADAPVLRLRAHDVTHAYRRR</sequence>
<feature type="non-terminal residue" evidence="1">
    <location>
        <position position="1"/>
    </location>
</feature>
<name>A0ABW9DJT6_9BURK</name>
<comment type="caution">
    <text evidence="1">The sequence shown here is derived from an EMBL/GenBank/DDBJ whole genome shotgun (WGS) entry which is preliminary data.</text>
</comment>
<dbReference type="Proteomes" id="UP001629367">
    <property type="component" value="Unassembled WGS sequence"/>
</dbReference>
<protein>
    <submittedName>
        <fullName evidence="1">Uncharacterized protein</fullName>
    </submittedName>
</protein>
<evidence type="ECO:0000313" key="1">
    <source>
        <dbReference type="EMBL" id="MFM0598537.1"/>
    </source>
</evidence>
<accession>A0ABW9DJT6</accession>
<dbReference type="RefSeq" id="WP_408220307.1">
    <property type="nucleotide sequence ID" value="NZ_JAQQBZ010000078.1"/>
</dbReference>
<reference evidence="1 2" key="1">
    <citation type="journal article" date="2024" name="Chem. Sci.">
        <title>Discovery of megapolipeptins by genome mining of a Burkholderiales bacteria collection.</title>
        <authorList>
            <person name="Paulo B.S."/>
            <person name="Recchia M.J.J."/>
            <person name="Lee S."/>
            <person name="Fergusson C.H."/>
            <person name="Romanowski S.B."/>
            <person name="Hernandez A."/>
            <person name="Krull N."/>
            <person name="Liu D.Y."/>
            <person name="Cavanagh H."/>
            <person name="Bos A."/>
            <person name="Gray C.A."/>
            <person name="Murphy B.T."/>
            <person name="Linington R.G."/>
            <person name="Eustaquio A.S."/>
        </authorList>
    </citation>
    <scope>NUCLEOTIDE SEQUENCE [LARGE SCALE GENOMIC DNA]</scope>
    <source>
        <strain evidence="1 2">RL17-335-BIF-A</strain>
    </source>
</reference>
<organism evidence="1 2">
    <name type="scientific">Paraburkholderia dilworthii</name>
    <dbReference type="NCBI Taxonomy" id="948106"/>
    <lineage>
        <taxon>Bacteria</taxon>
        <taxon>Pseudomonadati</taxon>
        <taxon>Pseudomonadota</taxon>
        <taxon>Betaproteobacteria</taxon>
        <taxon>Burkholderiales</taxon>
        <taxon>Burkholderiaceae</taxon>
        <taxon>Paraburkholderia</taxon>
    </lineage>
</organism>